<feature type="region of interest" description="Disordered" evidence="1">
    <location>
        <begin position="311"/>
        <end position="334"/>
    </location>
</feature>
<dbReference type="InterPro" id="IPR003034">
    <property type="entry name" value="SAP_dom"/>
</dbReference>
<dbReference type="SMART" id="SM00513">
    <property type="entry name" value="SAP"/>
    <property type="match status" value="1"/>
</dbReference>
<gene>
    <name evidence="3" type="ORF">CHC_T00003752001</name>
</gene>
<dbReference type="Gramene" id="CDF35644">
    <property type="protein sequence ID" value="CDF35644"/>
    <property type="gene ID" value="CHC_T00003752001"/>
</dbReference>
<name>R7QC39_CHOCR</name>
<evidence type="ECO:0000256" key="1">
    <source>
        <dbReference type="SAM" id="MobiDB-lite"/>
    </source>
</evidence>
<feature type="compositionally biased region" description="Low complexity" evidence="1">
    <location>
        <begin position="223"/>
        <end position="234"/>
    </location>
</feature>
<evidence type="ECO:0000259" key="2">
    <source>
        <dbReference type="PROSITE" id="PS50800"/>
    </source>
</evidence>
<dbReference type="KEGG" id="ccp:CHC_T00003752001"/>
<feature type="domain" description="SAP" evidence="2">
    <location>
        <begin position="417"/>
        <end position="451"/>
    </location>
</feature>
<feature type="compositionally biased region" description="Low complexity" evidence="1">
    <location>
        <begin position="168"/>
        <end position="205"/>
    </location>
</feature>
<dbReference type="Proteomes" id="UP000012073">
    <property type="component" value="Unassembled WGS sequence"/>
</dbReference>
<dbReference type="EMBL" id="HG001739">
    <property type="protein sequence ID" value="CDF35644.1"/>
    <property type="molecule type" value="Genomic_DNA"/>
</dbReference>
<proteinExistence type="predicted"/>
<dbReference type="OrthoDB" id="3249161at2759"/>
<dbReference type="SUPFAM" id="SSF68906">
    <property type="entry name" value="SAP domain"/>
    <property type="match status" value="1"/>
</dbReference>
<feature type="compositionally biased region" description="Pro residues" evidence="1">
    <location>
        <begin position="206"/>
        <end position="215"/>
    </location>
</feature>
<evidence type="ECO:0000313" key="3">
    <source>
        <dbReference type="EMBL" id="CDF35644.1"/>
    </source>
</evidence>
<sequence length="454" mass="47733">MPALAKIPPTVKTAFVLHALPTTARPSASRRSSGTVCPTMGYISVSRRRRLYEFMRDSNVNPTPPALLPKSSTDPSSKSSTDPSSTATALLVSPLVPAYNPPDFASTDATNNDVGVEIASLLAEKENKVKENAEAKERAWLQEIAALRTPPKVEPMPTAPTSTGAPQAVSDTSAATASPTSSVTETSVAEARTAPQPTATSSSSSPSPPAAPPAPTVSDLYDPPATSSPSSPVSEGVQRPSVPFFSNAIKTVVDATGRAFTGGVDAVEDFGKDRIEDAQEVIEKIGDDSDDSYAEEVLEKMASEAGEFLENISKDMDDDPSAQSENSTGADAKLADQMVSQVMENVGDFTDGISQEEADKILATSESPRGVKAREDSKNIGEKLLDAIVEGVDTPGVDETPPVDKSELIELVNTGKIKNLTVTKLRRLLSGNGLKTSGRKSELIARLTSFANTK</sequence>
<dbReference type="AlphaFoldDB" id="R7QC39"/>
<evidence type="ECO:0000313" key="4">
    <source>
        <dbReference type="Proteomes" id="UP000012073"/>
    </source>
</evidence>
<protein>
    <recommendedName>
        <fullName evidence="2">SAP domain-containing protein</fullName>
    </recommendedName>
</protein>
<keyword evidence="4" id="KW-1185">Reference proteome</keyword>
<dbReference type="InterPro" id="IPR036361">
    <property type="entry name" value="SAP_dom_sf"/>
</dbReference>
<feature type="region of interest" description="Disordered" evidence="1">
    <location>
        <begin position="56"/>
        <end position="87"/>
    </location>
</feature>
<accession>R7QC39</accession>
<dbReference type="Gene3D" id="1.10.720.30">
    <property type="entry name" value="SAP domain"/>
    <property type="match status" value="1"/>
</dbReference>
<dbReference type="Pfam" id="PF02037">
    <property type="entry name" value="SAP"/>
    <property type="match status" value="1"/>
</dbReference>
<dbReference type="RefSeq" id="XP_005715463.1">
    <property type="nucleotide sequence ID" value="XM_005715406.1"/>
</dbReference>
<feature type="compositionally biased region" description="Low complexity" evidence="1">
    <location>
        <begin position="68"/>
        <end position="87"/>
    </location>
</feature>
<reference evidence="4" key="1">
    <citation type="journal article" date="2013" name="Proc. Natl. Acad. Sci. U.S.A.">
        <title>Genome structure and metabolic features in the red seaweed Chondrus crispus shed light on evolution of the Archaeplastida.</title>
        <authorList>
            <person name="Collen J."/>
            <person name="Porcel B."/>
            <person name="Carre W."/>
            <person name="Ball S.G."/>
            <person name="Chaparro C."/>
            <person name="Tonon T."/>
            <person name="Barbeyron T."/>
            <person name="Michel G."/>
            <person name="Noel B."/>
            <person name="Valentin K."/>
            <person name="Elias M."/>
            <person name="Artiguenave F."/>
            <person name="Arun A."/>
            <person name="Aury J.M."/>
            <person name="Barbosa-Neto J.F."/>
            <person name="Bothwell J.H."/>
            <person name="Bouget F.Y."/>
            <person name="Brillet L."/>
            <person name="Cabello-Hurtado F."/>
            <person name="Capella-Gutierrez S."/>
            <person name="Charrier B."/>
            <person name="Cladiere L."/>
            <person name="Cock J.M."/>
            <person name="Coelho S.M."/>
            <person name="Colleoni C."/>
            <person name="Czjzek M."/>
            <person name="Da Silva C."/>
            <person name="Delage L."/>
            <person name="Denoeud F."/>
            <person name="Deschamps P."/>
            <person name="Dittami S.M."/>
            <person name="Gabaldon T."/>
            <person name="Gachon C.M."/>
            <person name="Groisillier A."/>
            <person name="Herve C."/>
            <person name="Jabbari K."/>
            <person name="Katinka M."/>
            <person name="Kloareg B."/>
            <person name="Kowalczyk N."/>
            <person name="Labadie K."/>
            <person name="Leblanc C."/>
            <person name="Lopez P.J."/>
            <person name="McLachlan D.H."/>
            <person name="Meslet-Cladiere L."/>
            <person name="Moustafa A."/>
            <person name="Nehr Z."/>
            <person name="Nyvall Collen P."/>
            <person name="Panaud O."/>
            <person name="Partensky F."/>
            <person name="Poulain J."/>
            <person name="Rensing S.A."/>
            <person name="Rousvoal S."/>
            <person name="Samson G."/>
            <person name="Symeonidi A."/>
            <person name="Weissenbach J."/>
            <person name="Zambounis A."/>
            <person name="Wincker P."/>
            <person name="Boyen C."/>
        </authorList>
    </citation>
    <scope>NUCLEOTIDE SEQUENCE [LARGE SCALE GENOMIC DNA]</scope>
    <source>
        <strain evidence="4">cv. Stackhouse</strain>
    </source>
</reference>
<organism evidence="3 4">
    <name type="scientific">Chondrus crispus</name>
    <name type="common">Carrageen Irish moss</name>
    <name type="synonym">Polymorpha crispa</name>
    <dbReference type="NCBI Taxonomy" id="2769"/>
    <lineage>
        <taxon>Eukaryota</taxon>
        <taxon>Rhodophyta</taxon>
        <taxon>Florideophyceae</taxon>
        <taxon>Rhodymeniophycidae</taxon>
        <taxon>Gigartinales</taxon>
        <taxon>Gigartinaceae</taxon>
        <taxon>Chondrus</taxon>
    </lineage>
</organism>
<dbReference type="GeneID" id="17323180"/>
<feature type="region of interest" description="Disordered" evidence="1">
    <location>
        <begin position="146"/>
        <end position="240"/>
    </location>
</feature>
<dbReference type="PROSITE" id="PS50800">
    <property type="entry name" value="SAP"/>
    <property type="match status" value="1"/>
</dbReference>